<reference evidence="1 2" key="1">
    <citation type="submission" date="2017-09" db="EMBL/GenBank/DDBJ databases">
        <title>Genome sequences of Natrinema ejinorence JCM 13890T.</title>
        <authorList>
            <person name="Roh S.W."/>
            <person name="Kim Y.B."/>
            <person name="Kim J.Y."/>
        </authorList>
    </citation>
    <scope>NUCLEOTIDE SEQUENCE [LARGE SCALE GENOMIC DNA]</scope>
    <source>
        <strain evidence="1 2">JCM 13890</strain>
    </source>
</reference>
<gene>
    <name evidence="1" type="ORF">CP557_09435</name>
</gene>
<comment type="caution">
    <text evidence="1">The sequence shown here is derived from an EMBL/GenBank/DDBJ whole genome shotgun (WGS) entry which is preliminary data.</text>
</comment>
<protein>
    <submittedName>
        <fullName evidence="1">Uncharacterized protein</fullName>
    </submittedName>
</protein>
<dbReference type="EMBL" id="NXNI01000001">
    <property type="protein sequence ID" value="PCR90712.1"/>
    <property type="molecule type" value="Genomic_DNA"/>
</dbReference>
<dbReference type="RefSeq" id="WP_097379660.1">
    <property type="nucleotide sequence ID" value="NZ_NXNI01000001.1"/>
</dbReference>
<keyword evidence="2" id="KW-1185">Reference proteome</keyword>
<organism evidence="1 2">
    <name type="scientific">Natrinema ejinorense</name>
    <dbReference type="NCBI Taxonomy" id="373386"/>
    <lineage>
        <taxon>Archaea</taxon>
        <taxon>Methanobacteriati</taxon>
        <taxon>Methanobacteriota</taxon>
        <taxon>Stenosarchaea group</taxon>
        <taxon>Halobacteria</taxon>
        <taxon>Halobacteriales</taxon>
        <taxon>Natrialbaceae</taxon>
        <taxon>Natrinema</taxon>
    </lineage>
</organism>
<dbReference type="AlphaFoldDB" id="A0A2A5QV65"/>
<evidence type="ECO:0000313" key="2">
    <source>
        <dbReference type="Proteomes" id="UP000219689"/>
    </source>
</evidence>
<sequence>MSHGLEPTEEYDGSIVVRLLDDTAGREQIRCTSYEEAIAVVKENHRSVTVAKIVDRDGAVVFTSAEMSIDDWETEWEHAKRRLSVDVEAYDCPYDNVACFADDHCIQCQIDAVKDDY</sequence>
<accession>A0A2A5QV65</accession>
<dbReference type="OrthoDB" id="315046at2157"/>
<evidence type="ECO:0000313" key="1">
    <source>
        <dbReference type="EMBL" id="PCR90712.1"/>
    </source>
</evidence>
<proteinExistence type="predicted"/>
<dbReference type="Proteomes" id="UP000219689">
    <property type="component" value="Unassembled WGS sequence"/>
</dbReference>
<name>A0A2A5QV65_9EURY</name>